<dbReference type="RefSeq" id="WP_283172753.1">
    <property type="nucleotide sequence ID" value="NZ_JAPNOA010000018.1"/>
</dbReference>
<proteinExistence type="predicted"/>
<gene>
    <name evidence="2" type="ORF">OUO13_05005</name>
</gene>
<evidence type="ECO:0000256" key="1">
    <source>
        <dbReference type="SAM" id="Phobius"/>
    </source>
</evidence>
<keyword evidence="3" id="KW-1185">Reference proteome</keyword>
<keyword evidence="1" id="KW-1133">Transmembrane helix</keyword>
<comment type="caution">
    <text evidence="2">The sequence shown here is derived from an EMBL/GenBank/DDBJ whole genome shotgun (WGS) entry which is preliminary data.</text>
</comment>
<feature type="transmembrane region" description="Helical" evidence="1">
    <location>
        <begin position="20"/>
        <end position="44"/>
    </location>
</feature>
<protein>
    <submittedName>
        <fullName evidence="2">Uncharacterized protein</fullName>
    </submittedName>
</protein>
<keyword evidence="1" id="KW-0812">Transmembrane</keyword>
<sequence length="112" mass="12579">MKPNKERRIPARSIQIPEEVIVATVLFMEVFYLIFQLGPLLVFIMPVYALLFWIAPGIALIPIVIPILVVILVLRICGIRTRLTPKASKSLPPMKSQLKTLLAVIGLSIYLD</sequence>
<name>A0A9X3IQU5_9GAMM</name>
<keyword evidence="1" id="KW-0472">Membrane</keyword>
<dbReference type="AlphaFoldDB" id="A0A9X3IQU5"/>
<evidence type="ECO:0000313" key="3">
    <source>
        <dbReference type="Proteomes" id="UP001150830"/>
    </source>
</evidence>
<evidence type="ECO:0000313" key="2">
    <source>
        <dbReference type="EMBL" id="MCY0964537.1"/>
    </source>
</evidence>
<reference evidence="2" key="1">
    <citation type="submission" date="2022-11" db="EMBL/GenBank/DDBJ databases">
        <title>Parathalassolutuus dongxingensis gen. nov., sp. nov., a novel member of family Oceanospirillaceae isolated from a coastal shrimp pond in Guangxi, China.</title>
        <authorList>
            <person name="Chen H."/>
        </authorList>
    </citation>
    <scope>NUCLEOTIDE SEQUENCE</scope>
    <source>
        <strain evidence="2">G-43</strain>
    </source>
</reference>
<feature type="transmembrane region" description="Helical" evidence="1">
    <location>
        <begin position="50"/>
        <end position="74"/>
    </location>
</feature>
<organism evidence="2 3">
    <name type="scientific">Parathalassolituus penaei</name>
    <dbReference type="NCBI Taxonomy" id="2997323"/>
    <lineage>
        <taxon>Bacteria</taxon>
        <taxon>Pseudomonadati</taxon>
        <taxon>Pseudomonadota</taxon>
        <taxon>Gammaproteobacteria</taxon>
        <taxon>Oceanospirillales</taxon>
        <taxon>Oceanospirillaceae</taxon>
        <taxon>Parathalassolituus</taxon>
    </lineage>
</organism>
<dbReference type="Proteomes" id="UP001150830">
    <property type="component" value="Unassembled WGS sequence"/>
</dbReference>
<accession>A0A9X3IQU5</accession>
<dbReference type="EMBL" id="JAPNOA010000018">
    <property type="protein sequence ID" value="MCY0964537.1"/>
    <property type="molecule type" value="Genomic_DNA"/>
</dbReference>